<proteinExistence type="predicted"/>
<keyword evidence="1" id="KW-0175">Coiled coil</keyword>
<reference evidence="2 3" key="1">
    <citation type="submission" date="2024-09" db="EMBL/GenBank/DDBJ databases">
        <title>Genome sequencing and assembly of Phytophthora oleae, isolate VK10A, causative agent of rot of olive drupes.</title>
        <authorList>
            <person name="Conti Taguali S."/>
            <person name="Riolo M."/>
            <person name="La Spada F."/>
            <person name="Cacciola S.O."/>
            <person name="Dionisio G."/>
        </authorList>
    </citation>
    <scope>NUCLEOTIDE SEQUENCE [LARGE SCALE GENOMIC DNA]</scope>
    <source>
        <strain evidence="2 3">VK10A</strain>
    </source>
</reference>
<organism evidence="2 3">
    <name type="scientific">Phytophthora oleae</name>
    <dbReference type="NCBI Taxonomy" id="2107226"/>
    <lineage>
        <taxon>Eukaryota</taxon>
        <taxon>Sar</taxon>
        <taxon>Stramenopiles</taxon>
        <taxon>Oomycota</taxon>
        <taxon>Peronosporomycetes</taxon>
        <taxon>Peronosporales</taxon>
        <taxon>Peronosporaceae</taxon>
        <taxon>Phytophthora</taxon>
    </lineage>
</organism>
<accession>A0ABD3FXA1</accession>
<feature type="coiled-coil region" evidence="1">
    <location>
        <begin position="72"/>
        <end position="103"/>
    </location>
</feature>
<dbReference type="EMBL" id="JBIMZQ010000006">
    <property type="protein sequence ID" value="KAL3670936.1"/>
    <property type="molecule type" value="Genomic_DNA"/>
</dbReference>
<dbReference type="AlphaFoldDB" id="A0ABD3FXA1"/>
<evidence type="ECO:0000313" key="3">
    <source>
        <dbReference type="Proteomes" id="UP001632037"/>
    </source>
</evidence>
<dbReference type="Proteomes" id="UP001632037">
    <property type="component" value="Unassembled WGS sequence"/>
</dbReference>
<keyword evidence="3" id="KW-1185">Reference proteome</keyword>
<gene>
    <name evidence="2" type="ORF">V7S43_004121</name>
</gene>
<evidence type="ECO:0000313" key="2">
    <source>
        <dbReference type="EMBL" id="KAL3670936.1"/>
    </source>
</evidence>
<protein>
    <recommendedName>
        <fullName evidence="4">BZIP domain-containing protein</fullName>
    </recommendedName>
</protein>
<name>A0ABD3FXA1_9STRA</name>
<comment type="caution">
    <text evidence="2">The sequence shown here is derived from an EMBL/GenBank/DDBJ whole genome shotgun (WGS) entry which is preliminary data.</text>
</comment>
<sequence>MVEDAEELAFLAEMSAFLDTTDTTRTNVDVNNPDADLNIQVIEAGSPATSAGEDRDGTLSNNTQVSKHLTRRQKEILRKKKYERRLKNERDNLRSLVGELTEKLTHLKQGNTSKQHDTLVDAAATDSTWRALAIVRRDQRHQAEKEKHKLEAAIDEQATYLATLQALLPKNVYDWVAITGVTRAAIVSSRQANMQANHVLFAEHLRQVFVAYSQLDELFHHVGTLPDGMTSSVYRPETDGLQQYNHFNKITLPFSLKQTSEAWWKLTNLNQWIQDGDGYAKLADLNDTVILRVRLIRTLPSGITAPILQRYILRRFVEETRSVFLWKTYSEGEGAFAGAYVEETGWARLQPSTDEESTEVAVCVHQTPMQLKTLNRPETQGQTFFDVMQSLQKENAQMITSLLSRKLLEESLAPIDLVV</sequence>
<evidence type="ECO:0008006" key="4">
    <source>
        <dbReference type="Google" id="ProtNLM"/>
    </source>
</evidence>
<evidence type="ECO:0000256" key="1">
    <source>
        <dbReference type="SAM" id="Coils"/>
    </source>
</evidence>